<dbReference type="AlphaFoldDB" id="X1D7J9"/>
<sequence>MQDAVEYIDRVIRDREFALEVAKREKMLEKIDEISKEEKFFDKKGKIKKAKIPTGTYGEMARRVKALRPVMYEGDRETAREKLMERQKDWEIQEEPFTEKQLVEMENYRMAGIYDMSTTELEFALKNLQTFIKEGKSLAQKEYFAQKMIDAEEVRKASNHVAK</sequence>
<name>X1D7J9_9ZZZZ</name>
<gene>
    <name evidence="1" type="ORF">S01H4_47662</name>
</gene>
<dbReference type="EMBL" id="BART01026783">
    <property type="protein sequence ID" value="GAH01054.1"/>
    <property type="molecule type" value="Genomic_DNA"/>
</dbReference>
<proteinExistence type="predicted"/>
<accession>X1D7J9</accession>
<feature type="non-terminal residue" evidence="1">
    <location>
        <position position="163"/>
    </location>
</feature>
<comment type="caution">
    <text evidence="1">The sequence shown here is derived from an EMBL/GenBank/DDBJ whole genome shotgun (WGS) entry which is preliminary data.</text>
</comment>
<evidence type="ECO:0000313" key="1">
    <source>
        <dbReference type="EMBL" id="GAH01054.1"/>
    </source>
</evidence>
<reference evidence="1" key="1">
    <citation type="journal article" date="2014" name="Front. Microbiol.">
        <title>High frequency of phylogenetically diverse reductive dehalogenase-homologous genes in deep subseafloor sedimentary metagenomes.</title>
        <authorList>
            <person name="Kawai M."/>
            <person name="Futagami T."/>
            <person name="Toyoda A."/>
            <person name="Takaki Y."/>
            <person name="Nishi S."/>
            <person name="Hori S."/>
            <person name="Arai W."/>
            <person name="Tsubouchi T."/>
            <person name="Morono Y."/>
            <person name="Uchiyama I."/>
            <person name="Ito T."/>
            <person name="Fujiyama A."/>
            <person name="Inagaki F."/>
            <person name="Takami H."/>
        </authorList>
    </citation>
    <scope>NUCLEOTIDE SEQUENCE</scope>
    <source>
        <strain evidence="1">Expedition CK06-06</strain>
    </source>
</reference>
<organism evidence="1">
    <name type="scientific">marine sediment metagenome</name>
    <dbReference type="NCBI Taxonomy" id="412755"/>
    <lineage>
        <taxon>unclassified sequences</taxon>
        <taxon>metagenomes</taxon>
        <taxon>ecological metagenomes</taxon>
    </lineage>
</organism>
<protein>
    <submittedName>
        <fullName evidence="1">Uncharacterized protein</fullName>
    </submittedName>
</protein>